<dbReference type="InterPro" id="IPR001387">
    <property type="entry name" value="Cro/C1-type_HTH"/>
</dbReference>
<comment type="caution">
    <text evidence="3">The sequence shown here is derived from an EMBL/GenBank/DDBJ whole genome shotgun (WGS) entry which is preliminary data.</text>
</comment>
<feature type="domain" description="HTH cro/C1-type" evidence="2">
    <location>
        <begin position="8"/>
        <end position="62"/>
    </location>
</feature>
<dbReference type="RefSeq" id="WP_132017830.1">
    <property type="nucleotide sequence ID" value="NZ_SLUN01000058.1"/>
</dbReference>
<dbReference type="SUPFAM" id="SSF47413">
    <property type="entry name" value="lambda repressor-like DNA-binding domains"/>
    <property type="match status" value="1"/>
</dbReference>
<keyword evidence="4" id="KW-1185">Reference proteome</keyword>
<name>A0A4R1QMK0_HYDET</name>
<gene>
    <name evidence="3" type="ORF">EDC14_105811</name>
</gene>
<dbReference type="GO" id="GO:0003677">
    <property type="term" value="F:DNA binding"/>
    <property type="evidence" value="ECO:0007669"/>
    <property type="project" value="UniProtKB-KW"/>
</dbReference>
<evidence type="ECO:0000259" key="2">
    <source>
        <dbReference type="PROSITE" id="PS50943"/>
    </source>
</evidence>
<sequence>MELFAQRLKTLRIEKQVTQRAIANYLDITDTAYGFYEQGKNYPNMDILIKLADYFEVSLDYLVGRSEERK</sequence>
<dbReference type="SMART" id="SM00530">
    <property type="entry name" value="HTH_XRE"/>
    <property type="match status" value="1"/>
</dbReference>
<proteinExistence type="predicted"/>
<dbReference type="PANTHER" id="PTHR46558">
    <property type="entry name" value="TRACRIPTIONAL REGULATORY PROTEIN-RELATED-RELATED"/>
    <property type="match status" value="1"/>
</dbReference>
<dbReference type="Proteomes" id="UP000295008">
    <property type="component" value="Unassembled WGS sequence"/>
</dbReference>
<keyword evidence="1 3" id="KW-0238">DNA-binding</keyword>
<dbReference type="Gene3D" id="1.10.260.40">
    <property type="entry name" value="lambda repressor-like DNA-binding domains"/>
    <property type="match status" value="1"/>
</dbReference>
<dbReference type="Pfam" id="PF01381">
    <property type="entry name" value="HTH_3"/>
    <property type="match status" value="1"/>
</dbReference>
<reference evidence="3 4" key="1">
    <citation type="submission" date="2019-03" db="EMBL/GenBank/DDBJ databases">
        <title>Genomic Encyclopedia of Type Strains, Phase IV (KMG-IV): sequencing the most valuable type-strain genomes for metagenomic binning, comparative biology and taxonomic classification.</title>
        <authorList>
            <person name="Goeker M."/>
        </authorList>
    </citation>
    <scope>NUCLEOTIDE SEQUENCE [LARGE SCALE GENOMIC DNA]</scope>
    <source>
        <strain evidence="3 4">LX-B</strain>
    </source>
</reference>
<dbReference type="InterPro" id="IPR010982">
    <property type="entry name" value="Lambda_DNA-bd_dom_sf"/>
</dbReference>
<dbReference type="PANTHER" id="PTHR46558:SF14">
    <property type="entry name" value="HTH-TYPE TRANSCRIPTIONAL REGULATOR ANSR"/>
    <property type="match status" value="1"/>
</dbReference>
<dbReference type="CDD" id="cd00093">
    <property type="entry name" value="HTH_XRE"/>
    <property type="match status" value="1"/>
</dbReference>
<organism evidence="3 4">
    <name type="scientific">Hydrogenispora ethanolica</name>
    <dbReference type="NCBI Taxonomy" id="1082276"/>
    <lineage>
        <taxon>Bacteria</taxon>
        <taxon>Bacillati</taxon>
        <taxon>Bacillota</taxon>
        <taxon>Hydrogenispora</taxon>
    </lineage>
</organism>
<dbReference type="OrthoDB" id="9815852at2"/>
<protein>
    <submittedName>
        <fullName evidence="3">DNA-binding XRE family transcriptional regulator</fullName>
    </submittedName>
</protein>
<accession>A0A4R1QMK0</accession>
<dbReference type="PROSITE" id="PS50943">
    <property type="entry name" value="HTH_CROC1"/>
    <property type="match status" value="1"/>
</dbReference>
<dbReference type="EMBL" id="SLUN01000058">
    <property type="protein sequence ID" value="TCL54958.1"/>
    <property type="molecule type" value="Genomic_DNA"/>
</dbReference>
<evidence type="ECO:0000313" key="4">
    <source>
        <dbReference type="Proteomes" id="UP000295008"/>
    </source>
</evidence>
<evidence type="ECO:0000256" key="1">
    <source>
        <dbReference type="ARBA" id="ARBA00023125"/>
    </source>
</evidence>
<dbReference type="AlphaFoldDB" id="A0A4R1QMK0"/>
<evidence type="ECO:0000313" key="3">
    <source>
        <dbReference type="EMBL" id="TCL54958.1"/>
    </source>
</evidence>